<comment type="caution">
    <text evidence="1">The sequence shown here is derived from an EMBL/GenBank/DDBJ whole genome shotgun (WGS) entry which is preliminary data.</text>
</comment>
<dbReference type="Proteomes" id="UP000607331">
    <property type="component" value="Unassembled WGS sequence"/>
</dbReference>
<sequence>MKIEMLQVPIIKCEAEDTSQNQSNMGYLHHRNKYTIKQIQDYLKKEFLNNIDIEAIFDSESTTYKVYSLLSKLDKIQLINGYYLQEANMSGLQHLSSALNSLLCN</sequence>
<name>A0ABR6RV61_9ENTR</name>
<keyword evidence="2" id="KW-1185">Reference proteome</keyword>
<dbReference type="RefSeq" id="WP_185668643.1">
    <property type="nucleotide sequence ID" value="NZ_JABBJF010000014.1"/>
</dbReference>
<proteinExistence type="predicted"/>
<dbReference type="EMBL" id="JABBJF010000014">
    <property type="protein sequence ID" value="MBC1187018.1"/>
    <property type="molecule type" value="Genomic_DNA"/>
</dbReference>
<reference evidence="1 2" key="1">
    <citation type="submission" date="2020-04" db="EMBL/GenBank/DDBJ databases">
        <title>The draft genome of Kluyvera sichuanensis strain SCKS090646.</title>
        <authorList>
            <person name="Wei L."/>
            <person name="Liu L."/>
            <person name="Feng Y."/>
            <person name="Zong Z."/>
        </authorList>
    </citation>
    <scope>NUCLEOTIDE SEQUENCE [LARGE SCALE GENOMIC DNA]</scope>
    <source>
        <strain evidence="1 2">090646</strain>
    </source>
</reference>
<organism evidence="1 2">
    <name type="scientific">Kluyvera sichuanensis</name>
    <dbReference type="NCBI Taxonomy" id="2725494"/>
    <lineage>
        <taxon>Bacteria</taxon>
        <taxon>Pseudomonadati</taxon>
        <taxon>Pseudomonadota</taxon>
        <taxon>Gammaproteobacteria</taxon>
        <taxon>Enterobacterales</taxon>
        <taxon>Enterobacteriaceae</taxon>
        <taxon>Kluyvera</taxon>
    </lineage>
</organism>
<evidence type="ECO:0000313" key="2">
    <source>
        <dbReference type="Proteomes" id="UP000607331"/>
    </source>
</evidence>
<evidence type="ECO:0000313" key="1">
    <source>
        <dbReference type="EMBL" id="MBC1187018.1"/>
    </source>
</evidence>
<accession>A0ABR6RV61</accession>
<protein>
    <submittedName>
        <fullName evidence="1">Uncharacterized protein</fullName>
    </submittedName>
</protein>
<gene>
    <name evidence="1" type="ORF">HII27_14985</name>
</gene>